<evidence type="ECO:0000313" key="5">
    <source>
        <dbReference type="WBParaSite" id="scf7180000421691.g7585"/>
    </source>
</evidence>
<keyword evidence="3" id="KW-0472">Membrane</keyword>
<keyword evidence="3" id="KW-0812">Transmembrane</keyword>
<comment type="similarity">
    <text evidence="1 2">Belongs to the BolA/IbaG family.</text>
</comment>
<keyword evidence="3" id="KW-1133">Transmembrane helix</keyword>
<reference evidence="5" key="1">
    <citation type="submission" date="2022-11" db="UniProtKB">
        <authorList>
            <consortium name="WormBaseParasite"/>
        </authorList>
    </citation>
    <scope>IDENTIFICATION</scope>
</reference>
<evidence type="ECO:0000256" key="3">
    <source>
        <dbReference type="SAM" id="Phobius"/>
    </source>
</evidence>
<dbReference type="Pfam" id="PF01722">
    <property type="entry name" value="BolA"/>
    <property type="match status" value="1"/>
</dbReference>
<dbReference type="InterPro" id="IPR002634">
    <property type="entry name" value="BolA"/>
</dbReference>
<organism evidence="4 5">
    <name type="scientific">Meloidogyne floridensis</name>
    <dbReference type="NCBI Taxonomy" id="298350"/>
    <lineage>
        <taxon>Eukaryota</taxon>
        <taxon>Metazoa</taxon>
        <taxon>Ecdysozoa</taxon>
        <taxon>Nematoda</taxon>
        <taxon>Chromadorea</taxon>
        <taxon>Rhabditida</taxon>
        <taxon>Tylenchina</taxon>
        <taxon>Tylenchomorpha</taxon>
        <taxon>Tylenchoidea</taxon>
        <taxon>Meloidogynidae</taxon>
        <taxon>Meloidogyninae</taxon>
        <taxon>Meloidogyne</taxon>
    </lineage>
</organism>
<keyword evidence="4" id="KW-1185">Reference proteome</keyword>
<dbReference type="InterPro" id="IPR050961">
    <property type="entry name" value="BolA/IbaG_stress_morph_reg"/>
</dbReference>
<dbReference type="AlphaFoldDB" id="A0A915P0W8"/>
<sequence length="253" mass="28519">MIPRIVTAKMMYSTVDSTLQGGQVTSTLKNKLTEFFKPQHIQVECESQFHNVPKGTEKHFRVQICSDKFEGLTQIQRQRMINKILSEELKNQTIHALRIEAKTPNEWDGKEQEKAPRCLGGGKSMSSISNTARSGNVLVLLDLYTSGFASSSASPTVPMLTSLTMHTLYAISLLIYSINSFFNWMLCIENAFVHRLDVAEHKNGLAFIWEAFSEWLQGFNNFRVGFLFMALHDVPISLANFFLLSACRCGGPQ</sequence>
<name>A0A915P0W8_9BILA</name>
<evidence type="ECO:0000313" key="4">
    <source>
        <dbReference type="Proteomes" id="UP000887560"/>
    </source>
</evidence>
<accession>A0A915P0W8</accession>
<dbReference type="Gene3D" id="3.30.300.90">
    <property type="entry name" value="BolA-like"/>
    <property type="match status" value="1"/>
</dbReference>
<protein>
    <submittedName>
        <fullName evidence="5">BolA-like protein</fullName>
    </submittedName>
</protein>
<dbReference type="WBParaSite" id="scf7180000421691.g7585">
    <property type="protein sequence ID" value="scf7180000421691.g7585"/>
    <property type="gene ID" value="scf7180000421691.g7585"/>
</dbReference>
<dbReference type="GO" id="GO:0005739">
    <property type="term" value="C:mitochondrion"/>
    <property type="evidence" value="ECO:0007669"/>
    <property type="project" value="TreeGrafter"/>
</dbReference>
<evidence type="ECO:0000256" key="2">
    <source>
        <dbReference type="RuleBase" id="RU003860"/>
    </source>
</evidence>
<evidence type="ECO:0000256" key="1">
    <source>
        <dbReference type="ARBA" id="ARBA00005578"/>
    </source>
</evidence>
<dbReference type="SUPFAM" id="SSF82657">
    <property type="entry name" value="BolA-like"/>
    <property type="match status" value="1"/>
</dbReference>
<dbReference type="PANTHER" id="PTHR46229:SF2">
    <property type="entry name" value="BOLA-LIKE PROTEIN 1"/>
    <property type="match status" value="1"/>
</dbReference>
<dbReference type="InterPro" id="IPR036065">
    <property type="entry name" value="BolA-like_sf"/>
</dbReference>
<dbReference type="PANTHER" id="PTHR46229">
    <property type="entry name" value="BOLA TRANSCRIPTION REGULATOR"/>
    <property type="match status" value="1"/>
</dbReference>
<feature type="transmembrane region" description="Helical" evidence="3">
    <location>
        <begin position="168"/>
        <end position="186"/>
    </location>
</feature>
<proteinExistence type="inferred from homology"/>
<dbReference type="Proteomes" id="UP000887560">
    <property type="component" value="Unplaced"/>
</dbReference>